<comment type="similarity">
    <text evidence="6">Belongs to the KhpB RNA-binding protein family.</text>
</comment>
<comment type="subunit">
    <text evidence="6">Forms a complex with KhpA.</text>
</comment>
<evidence type="ECO:0000313" key="9">
    <source>
        <dbReference type="Proteomes" id="UP000515847"/>
    </source>
</evidence>
<dbReference type="SUPFAM" id="SSF82708">
    <property type="entry name" value="R3H domain"/>
    <property type="match status" value="1"/>
</dbReference>
<dbReference type="InterPro" id="IPR001374">
    <property type="entry name" value="R3H_dom"/>
</dbReference>
<dbReference type="Pfam" id="PF01424">
    <property type="entry name" value="R3H"/>
    <property type="match status" value="1"/>
</dbReference>
<keyword evidence="5 6" id="KW-0961">Cell wall biogenesis/degradation</keyword>
<dbReference type="GO" id="GO:0009252">
    <property type="term" value="P:peptidoglycan biosynthetic process"/>
    <property type="evidence" value="ECO:0007669"/>
    <property type="project" value="UniProtKB-UniRule"/>
</dbReference>
<dbReference type="InterPro" id="IPR034079">
    <property type="entry name" value="R3H_KhpB"/>
</dbReference>
<evidence type="ECO:0000256" key="3">
    <source>
        <dbReference type="ARBA" id="ARBA00022960"/>
    </source>
</evidence>
<dbReference type="KEGG" id="tfr:BR63_13475"/>
<dbReference type="InterPro" id="IPR038008">
    <property type="entry name" value="Jag_KH"/>
</dbReference>
<dbReference type="HAMAP" id="MF_00867">
    <property type="entry name" value="KhpB"/>
    <property type="match status" value="1"/>
</dbReference>
<sequence length="207" mass="23792">MRILEKTGRTVEEAVSQALAELKLKKDEVEIEILEEPNKGIFGLFGSKNARVRVTEKPDPIKAVKKFYEKVTAQMGVKSEILVREEEDFIKMTLIGNNLGILIGRRGETLDALQYLGNLVANKHNLVERKKIILDAEGYRKRREDTLVKLAARLAERVKRTGYRVVLEPMNPQERRIIHTALQNDKRVQTYSEGEEPFRKVVIALRK</sequence>
<dbReference type="InterPro" id="IPR036867">
    <property type="entry name" value="R3H_dom_sf"/>
</dbReference>
<dbReference type="GO" id="GO:0008360">
    <property type="term" value="P:regulation of cell shape"/>
    <property type="evidence" value="ECO:0007669"/>
    <property type="project" value="UniProtKB-KW"/>
</dbReference>
<evidence type="ECO:0000313" key="8">
    <source>
        <dbReference type="EMBL" id="QNB47221.1"/>
    </source>
</evidence>
<keyword evidence="2 6" id="KW-0694">RNA-binding</keyword>
<feature type="domain" description="R3H" evidence="7">
    <location>
        <begin position="141"/>
        <end position="207"/>
    </location>
</feature>
<dbReference type="Proteomes" id="UP000515847">
    <property type="component" value="Chromosome"/>
</dbReference>
<organism evidence="8 9">
    <name type="scientific">Thermanaerosceptrum fracticalcis</name>
    <dbReference type="NCBI Taxonomy" id="1712410"/>
    <lineage>
        <taxon>Bacteria</taxon>
        <taxon>Bacillati</taxon>
        <taxon>Bacillota</taxon>
        <taxon>Clostridia</taxon>
        <taxon>Eubacteriales</taxon>
        <taxon>Peptococcaceae</taxon>
        <taxon>Thermanaerosceptrum</taxon>
    </lineage>
</organism>
<dbReference type="Pfam" id="PF14804">
    <property type="entry name" value="Jag_N"/>
    <property type="match status" value="1"/>
</dbReference>
<feature type="region of interest" description="Jag_N domain" evidence="6">
    <location>
        <begin position="5"/>
        <end position="55"/>
    </location>
</feature>
<comment type="function">
    <text evidence="6">A probable RNA chaperone. Forms a complex with KhpA which binds to cellular RNA and controls its expression. Plays a role in peptidoglycan (PG) homeostasis and cell length regulation.</text>
</comment>
<evidence type="ECO:0000256" key="1">
    <source>
        <dbReference type="ARBA" id="ARBA00022490"/>
    </source>
</evidence>
<evidence type="ECO:0000259" key="7">
    <source>
        <dbReference type="PROSITE" id="PS51061"/>
    </source>
</evidence>
<dbReference type="GO" id="GO:0003723">
    <property type="term" value="F:RNA binding"/>
    <property type="evidence" value="ECO:0007669"/>
    <property type="project" value="UniProtKB-UniRule"/>
</dbReference>
<name>A0A7G6E567_THEFR</name>
<gene>
    <name evidence="6" type="primary">khpB</name>
    <name evidence="6" type="synonym">eloR</name>
    <name evidence="8" type="ORF">BR63_13475</name>
</gene>
<keyword evidence="1 6" id="KW-0963">Cytoplasm</keyword>
<dbReference type="SMART" id="SM00393">
    <property type="entry name" value="R3H"/>
    <property type="match status" value="1"/>
</dbReference>
<dbReference type="CDD" id="cd02414">
    <property type="entry name" value="KH-II_Jag"/>
    <property type="match status" value="1"/>
</dbReference>
<dbReference type="PANTHER" id="PTHR35800:SF1">
    <property type="entry name" value="RNA-BINDING PROTEIN KHPB"/>
    <property type="match status" value="1"/>
</dbReference>
<comment type="domain">
    <text evidence="6">Has an N-terminal Jag-N domain and 2 RNA-binding domains (KH and R3H).</text>
</comment>
<dbReference type="InterPro" id="IPR038247">
    <property type="entry name" value="Jag_N_dom_sf"/>
</dbReference>
<dbReference type="PROSITE" id="PS51061">
    <property type="entry name" value="R3H"/>
    <property type="match status" value="1"/>
</dbReference>
<dbReference type="Gene3D" id="3.30.1370.50">
    <property type="entry name" value="R3H-like domain"/>
    <property type="match status" value="1"/>
</dbReference>
<dbReference type="InterPro" id="IPR015946">
    <property type="entry name" value="KH_dom-like_a/b"/>
</dbReference>
<dbReference type="InterPro" id="IPR032782">
    <property type="entry name" value="KhpB_N"/>
</dbReference>
<evidence type="ECO:0000256" key="4">
    <source>
        <dbReference type="ARBA" id="ARBA00023186"/>
    </source>
</evidence>
<dbReference type="OrthoDB" id="9794483at2"/>
<dbReference type="NCBIfam" id="NF041568">
    <property type="entry name" value="Jag_EloR"/>
    <property type="match status" value="1"/>
</dbReference>
<evidence type="ECO:0000256" key="2">
    <source>
        <dbReference type="ARBA" id="ARBA00022884"/>
    </source>
</evidence>
<dbReference type="AlphaFoldDB" id="A0A7G6E567"/>
<keyword evidence="4 6" id="KW-0143">Chaperone</keyword>
<proteinExistence type="inferred from homology"/>
<evidence type="ECO:0000256" key="5">
    <source>
        <dbReference type="ARBA" id="ARBA00023316"/>
    </source>
</evidence>
<keyword evidence="3 6" id="KW-0133">Cell shape</keyword>
<dbReference type="GO" id="GO:0071555">
    <property type="term" value="P:cell wall organization"/>
    <property type="evidence" value="ECO:0007669"/>
    <property type="project" value="UniProtKB-KW"/>
</dbReference>
<dbReference type="GO" id="GO:0005737">
    <property type="term" value="C:cytoplasm"/>
    <property type="evidence" value="ECO:0007669"/>
    <property type="project" value="UniProtKB-SubCell"/>
</dbReference>
<dbReference type="Gene3D" id="3.30.300.20">
    <property type="match status" value="1"/>
</dbReference>
<dbReference type="PANTHER" id="PTHR35800">
    <property type="entry name" value="PROTEIN JAG"/>
    <property type="match status" value="1"/>
</dbReference>
<dbReference type="RefSeq" id="WP_034424109.1">
    <property type="nucleotide sequence ID" value="NZ_CP045798.1"/>
</dbReference>
<dbReference type="EMBL" id="CP045798">
    <property type="protein sequence ID" value="QNB47221.1"/>
    <property type="molecule type" value="Genomic_DNA"/>
</dbReference>
<reference evidence="8 9" key="1">
    <citation type="journal article" date="2019" name="Front. Microbiol.">
        <title>Thermoanaerosceptrum fracticalcis gen. nov. sp. nov., a Novel Fumarate-Fermenting Microorganism From a Deep Fractured Carbonate Aquifer of the US Great Basin.</title>
        <authorList>
            <person name="Hamilton-Brehm S.D."/>
            <person name="Stewart L.E."/>
            <person name="Zavarin M."/>
            <person name="Caldwell M."/>
            <person name="Lawson P.A."/>
            <person name="Onstott T.C."/>
            <person name="Grzymski J."/>
            <person name="Neveux I."/>
            <person name="Lollar B.S."/>
            <person name="Russell C.E."/>
            <person name="Moser D.P."/>
        </authorList>
    </citation>
    <scope>NUCLEOTIDE SEQUENCE [LARGE SCALE GENOMIC DNA]</scope>
    <source>
        <strain evidence="8 9">DRI-13</strain>
    </source>
</reference>
<dbReference type="Pfam" id="PF13083">
    <property type="entry name" value="KH_KhpA-B"/>
    <property type="match status" value="1"/>
</dbReference>
<dbReference type="Gene3D" id="3.30.30.80">
    <property type="entry name" value="probable RNA-binding protein from clostridium symbiosum atcc 14940"/>
    <property type="match status" value="1"/>
</dbReference>
<accession>A0A7G6E567</accession>
<dbReference type="SMART" id="SM01245">
    <property type="entry name" value="Jag_N"/>
    <property type="match status" value="1"/>
</dbReference>
<evidence type="ECO:0000256" key="6">
    <source>
        <dbReference type="HAMAP-Rule" id="MF_00867"/>
    </source>
</evidence>
<protein>
    <recommendedName>
        <fullName evidence="6">RNA-binding protein KhpB</fullName>
    </recommendedName>
    <alternativeName>
        <fullName evidence="6">RNA-binding protein EloR</fullName>
    </alternativeName>
</protein>
<dbReference type="InterPro" id="IPR039247">
    <property type="entry name" value="KhpB"/>
</dbReference>
<comment type="subcellular location">
    <subcellularLocation>
        <location evidence="6">Cytoplasm</location>
    </subcellularLocation>
</comment>
<dbReference type="CDD" id="cd02644">
    <property type="entry name" value="R3H_jag"/>
    <property type="match status" value="1"/>
</dbReference>
<keyword evidence="9" id="KW-1185">Reference proteome</keyword>